<dbReference type="AlphaFoldDB" id="A0A4R7JR14"/>
<dbReference type="Pfam" id="PF02036">
    <property type="entry name" value="SCP2"/>
    <property type="match status" value="1"/>
</dbReference>
<keyword evidence="3" id="KW-0830">Ubiquinone</keyword>
<dbReference type="PANTHER" id="PTHR38693">
    <property type="entry name" value="UBIQUINONE BIOSYNTHESIS PROTEIN UBIJ"/>
    <property type="match status" value="1"/>
</dbReference>
<keyword evidence="1" id="KW-0963">Cytoplasm</keyword>
<feature type="domain" description="SCP2" evidence="2">
    <location>
        <begin position="20"/>
        <end position="108"/>
    </location>
</feature>
<comment type="similarity">
    <text evidence="1">Belongs to the UbiJ family.</text>
</comment>
<accession>A0A4R7JR14</accession>
<dbReference type="GO" id="GO:0006744">
    <property type="term" value="P:ubiquinone biosynthetic process"/>
    <property type="evidence" value="ECO:0007669"/>
    <property type="project" value="UniProtKB-UniRule"/>
</dbReference>
<evidence type="ECO:0000313" key="4">
    <source>
        <dbReference type="Proteomes" id="UP000295830"/>
    </source>
</evidence>
<dbReference type="InterPro" id="IPR038989">
    <property type="entry name" value="UbiJ"/>
</dbReference>
<keyword evidence="4" id="KW-1185">Reference proteome</keyword>
<dbReference type="GO" id="GO:0005737">
    <property type="term" value="C:cytoplasm"/>
    <property type="evidence" value="ECO:0007669"/>
    <property type="project" value="UniProtKB-SubCell"/>
</dbReference>
<proteinExistence type="inferred from homology"/>
<gene>
    <name evidence="1" type="primary">ubiJ</name>
    <name evidence="3" type="ORF">DES49_1910</name>
</gene>
<dbReference type="EMBL" id="SOAX01000004">
    <property type="protein sequence ID" value="TDT40146.1"/>
    <property type="molecule type" value="Genomic_DNA"/>
</dbReference>
<protein>
    <recommendedName>
        <fullName evidence="1">Ubiquinone biosynthesis accessory factor UbiJ</fullName>
    </recommendedName>
</protein>
<sequence>MSLRETLEQSLTGLAEAALNHGLALDPGTRASVLAQLGSPVSFHLEPPGLALSLVRSGDGVRLTLNDPTAPSAVVRGTPLSMLSLALGDATPLHQGRLVIEGEEERVAALTHTLAELDPDLESVLAGVMGDVPAHLLARRLRSVLGWTQQAHEALFANIEDYIQEEAGVVPPRNEAEVMFEDVQNLADRTDNLEARIEALSQQSGPETP</sequence>
<dbReference type="PANTHER" id="PTHR38693:SF1">
    <property type="entry name" value="UBIQUINONE BIOSYNTHESIS ACCESSORY FACTOR UBIJ"/>
    <property type="match status" value="1"/>
</dbReference>
<evidence type="ECO:0000259" key="2">
    <source>
        <dbReference type="Pfam" id="PF02036"/>
    </source>
</evidence>
<evidence type="ECO:0000256" key="1">
    <source>
        <dbReference type="HAMAP-Rule" id="MF_02215"/>
    </source>
</evidence>
<keyword evidence="1" id="KW-0831">Ubiquinone biosynthesis</keyword>
<dbReference type="HAMAP" id="MF_02215">
    <property type="entry name" value="UbiJ"/>
    <property type="match status" value="1"/>
</dbReference>
<comment type="function">
    <text evidence="1">Required for ubiquinone (coenzyme Q) biosynthesis. Binds hydrophobic ubiquinone biosynthetic intermediates via its SCP2 domain and is essential for the stability of the Ubi complex. May constitute a docking platform where Ubi enzymes assemble and access their SCP2-bound polyprenyl substrates.</text>
</comment>
<dbReference type="Proteomes" id="UP000295830">
    <property type="component" value="Unassembled WGS sequence"/>
</dbReference>
<comment type="pathway">
    <text evidence="1">Cofactor biosynthesis; ubiquinone biosynthesis.</text>
</comment>
<comment type="subcellular location">
    <subcellularLocation>
        <location evidence="1">Cytoplasm</location>
    </subcellularLocation>
</comment>
<comment type="caution">
    <text evidence="3">The sequence shown here is derived from an EMBL/GenBank/DDBJ whole genome shotgun (WGS) entry which is preliminary data.</text>
</comment>
<dbReference type="InterPro" id="IPR003033">
    <property type="entry name" value="SCP2_sterol-bd_dom"/>
</dbReference>
<reference evidence="3 4" key="1">
    <citation type="submission" date="2019-03" db="EMBL/GenBank/DDBJ databases">
        <title>Genomic Encyclopedia of Type Strains, Phase IV (KMG-IV): sequencing the most valuable type-strain genomes for metagenomic binning, comparative biology and taxonomic classification.</title>
        <authorList>
            <person name="Goeker M."/>
        </authorList>
    </citation>
    <scope>NUCLEOTIDE SEQUENCE [LARGE SCALE GENOMIC DNA]</scope>
    <source>
        <strain evidence="3 4">DSM 15505</strain>
    </source>
</reference>
<dbReference type="RefSeq" id="WP_133736177.1">
    <property type="nucleotide sequence ID" value="NZ_SOAX01000004.1"/>
</dbReference>
<organism evidence="3 4">
    <name type="scientific">Halospina denitrificans</name>
    <dbReference type="NCBI Taxonomy" id="332522"/>
    <lineage>
        <taxon>Bacteria</taxon>
        <taxon>Pseudomonadati</taxon>
        <taxon>Pseudomonadota</taxon>
        <taxon>Gammaproteobacteria</taxon>
        <taxon>Halospina</taxon>
    </lineage>
</organism>
<dbReference type="UniPathway" id="UPA00232"/>
<evidence type="ECO:0000313" key="3">
    <source>
        <dbReference type="EMBL" id="TDT40146.1"/>
    </source>
</evidence>
<dbReference type="OrthoDB" id="9796077at2"/>
<name>A0A4R7JR14_9GAMM</name>